<proteinExistence type="inferred from homology"/>
<keyword evidence="5" id="KW-0732">Signal</keyword>
<dbReference type="GO" id="GO:0043190">
    <property type="term" value="C:ATP-binding cassette (ABC) transporter complex"/>
    <property type="evidence" value="ECO:0007669"/>
    <property type="project" value="InterPro"/>
</dbReference>
<evidence type="ECO:0000256" key="1">
    <source>
        <dbReference type="ARBA" id="ARBA00008725"/>
    </source>
</evidence>
<keyword evidence="3 4" id="KW-0592">Phosphate transport</keyword>
<evidence type="ECO:0000256" key="3">
    <source>
        <dbReference type="ARBA" id="ARBA00022592"/>
    </source>
</evidence>
<dbReference type="InterPro" id="IPR050962">
    <property type="entry name" value="Phosphate-bind_PstS"/>
</dbReference>
<comment type="caution">
    <text evidence="7">The sequence shown here is derived from an EMBL/GenBank/DDBJ whole genome shotgun (WGS) entry which is preliminary data.</text>
</comment>
<dbReference type="PROSITE" id="PS51257">
    <property type="entry name" value="PROKAR_LIPOPROTEIN"/>
    <property type="match status" value="1"/>
</dbReference>
<dbReference type="GO" id="GO:0035435">
    <property type="term" value="P:phosphate ion transmembrane transport"/>
    <property type="evidence" value="ECO:0007669"/>
    <property type="project" value="InterPro"/>
</dbReference>
<feature type="domain" description="PBP" evidence="6">
    <location>
        <begin position="47"/>
        <end position="338"/>
    </location>
</feature>
<dbReference type="InterPro" id="IPR005673">
    <property type="entry name" value="ABC_phos-bd_PstS"/>
</dbReference>
<dbReference type="GO" id="GO:0042301">
    <property type="term" value="F:phosphate ion binding"/>
    <property type="evidence" value="ECO:0007669"/>
    <property type="project" value="InterPro"/>
</dbReference>
<evidence type="ECO:0000256" key="5">
    <source>
        <dbReference type="SAM" id="SignalP"/>
    </source>
</evidence>
<sequence>MKLSRFSRAGSAVMVGAVALSLAACGNTDPVASSTDEAADEPTVEISGEFSGAGASSQESAMEAWVAGFQSQYPDVTINYDAAGSGAGREQFLAGGVVFAGSDSALKDEEIASSTEVCGPDGAIDLPVYVSPIAVAFNLPGIDSLNLDPATIAGIFAGTITTWNDPAIAATNEGVELPATTITPVHRSDDSGTTKNFTEYVAATAPDVWTYEADGVWPLESGDSAEGTSGVVGVVTDTEGAVTYADASKVSELGTAAIKVGEEFVPISAEAAAAVVDASPLVEGRHEHDFAIKIDRTTTEPGAYPLVLVSYEVVCLNYTDEATGNFVKAFLGYIASEEGQEAAASAAGSSPITADTATQVQASIDAITVG</sequence>
<dbReference type="AlphaFoldDB" id="A0AA41UCK8"/>
<dbReference type="PIRSF" id="PIRSF002756">
    <property type="entry name" value="PstS"/>
    <property type="match status" value="1"/>
</dbReference>
<comment type="similarity">
    <text evidence="1 4">Belongs to the PstS family.</text>
</comment>
<organism evidence="7 8">
    <name type="scientific">Antribacter soli</name>
    <dbReference type="NCBI Taxonomy" id="2910976"/>
    <lineage>
        <taxon>Bacteria</taxon>
        <taxon>Bacillati</taxon>
        <taxon>Actinomycetota</taxon>
        <taxon>Actinomycetes</taxon>
        <taxon>Micrococcales</taxon>
        <taxon>Promicromonosporaceae</taxon>
        <taxon>Antribacter</taxon>
    </lineage>
</organism>
<dbReference type="RefSeq" id="WP_236089957.1">
    <property type="nucleotide sequence ID" value="NZ_JAKGSG010000040.1"/>
</dbReference>
<evidence type="ECO:0000256" key="2">
    <source>
        <dbReference type="ARBA" id="ARBA00022448"/>
    </source>
</evidence>
<dbReference type="CDD" id="cd13565">
    <property type="entry name" value="PBP2_PstS"/>
    <property type="match status" value="1"/>
</dbReference>
<dbReference type="SUPFAM" id="SSF53850">
    <property type="entry name" value="Periplasmic binding protein-like II"/>
    <property type="match status" value="1"/>
</dbReference>
<keyword evidence="2 4" id="KW-0813">Transport</keyword>
<feature type="signal peptide" evidence="5">
    <location>
        <begin position="1"/>
        <end position="23"/>
    </location>
</feature>
<dbReference type="Pfam" id="PF12849">
    <property type="entry name" value="PBP_like_2"/>
    <property type="match status" value="1"/>
</dbReference>
<evidence type="ECO:0000259" key="6">
    <source>
        <dbReference type="Pfam" id="PF12849"/>
    </source>
</evidence>
<dbReference type="EMBL" id="JAKGSG010000040">
    <property type="protein sequence ID" value="MCF4122159.1"/>
    <property type="molecule type" value="Genomic_DNA"/>
</dbReference>
<dbReference type="InterPro" id="IPR024370">
    <property type="entry name" value="PBP_domain"/>
</dbReference>
<name>A0AA41UCK8_9MICO</name>
<dbReference type="PANTHER" id="PTHR42996:SF1">
    <property type="entry name" value="PHOSPHATE-BINDING PROTEIN PSTS"/>
    <property type="match status" value="1"/>
</dbReference>
<dbReference type="NCBIfam" id="TIGR00975">
    <property type="entry name" value="3a0107s03"/>
    <property type="match status" value="1"/>
</dbReference>
<feature type="chain" id="PRO_5041445231" description="Phosphate-binding protein" evidence="5">
    <location>
        <begin position="24"/>
        <end position="370"/>
    </location>
</feature>
<reference evidence="7" key="1">
    <citation type="submission" date="2022-01" db="EMBL/GenBank/DDBJ databases">
        <title>Antribacter sp. nov., isolated from Guizhou of China.</title>
        <authorList>
            <person name="Chengliang C."/>
            <person name="Ya Z."/>
        </authorList>
    </citation>
    <scope>NUCLEOTIDE SEQUENCE</scope>
    <source>
        <strain evidence="7">KLBMP 9083</strain>
    </source>
</reference>
<gene>
    <name evidence="7" type="primary">pstS</name>
    <name evidence="7" type="ORF">L1785_14350</name>
</gene>
<dbReference type="Gene3D" id="3.40.190.10">
    <property type="entry name" value="Periplasmic binding protein-like II"/>
    <property type="match status" value="2"/>
</dbReference>
<keyword evidence="8" id="KW-1185">Reference proteome</keyword>
<dbReference type="Proteomes" id="UP001165405">
    <property type="component" value="Unassembled WGS sequence"/>
</dbReference>
<evidence type="ECO:0000313" key="7">
    <source>
        <dbReference type="EMBL" id="MCF4122159.1"/>
    </source>
</evidence>
<evidence type="ECO:0000313" key="8">
    <source>
        <dbReference type="Proteomes" id="UP001165405"/>
    </source>
</evidence>
<protein>
    <recommendedName>
        <fullName evidence="4">Phosphate-binding protein</fullName>
    </recommendedName>
</protein>
<accession>A0AA41UCK8</accession>
<evidence type="ECO:0000256" key="4">
    <source>
        <dbReference type="PIRNR" id="PIRNR002756"/>
    </source>
</evidence>
<dbReference type="PANTHER" id="PTHR42996">
    <property type="entry name" value="PHOSPHATE-BINDING PROTEIN PSTS"/>
    <property type="match status" value="1"/>
</dbReference>